<dbReference type="EC" id="3.4.19.12" evidence="2"/>
<dbReference type="FunFam" id="4.10.1060.10:FF:000006">
    <property type="entry name" value="ubiquitin thioesterase ZRANB1 isoform X1"/>
    <property type="match status" value="1"/>
</dbReference>
<reference evidence="13" key="2">
    <citation type="submission" date="2025-08" db="UniProtKB">
        <authorList>
            <consortium name="Ensembl"/>
        </authorList>
    </citation>
    <scope>IDENTIFICATION</scope>
    <source>
        <strain evidence="13">Glennie</strain>
    </source>
</reference>
<dbReference type="InterPro" id="IPR041294">
    <property type="entry name" value="AnkUBD"/>
</dbReference>
<keyword evidence="4" id="KW-0479">Metal-binding</keyword>
<dbReference type="Proteomes" id="UP000002279">
    <property type="component" value="Chromosome 3"/>
</dbReference>
<dbReference type="GO" id="GO:0016579">
    <property type="term" value="P:protein deubiquitination"/>
    <property type="evidence" value="ECO:0007669"/>
    <property type="project" value="UniProtKB-ARBA"/>
</dbReference>
<proteinExistence type="predicted"/>
<evidence type="ECO:0000256" key="3">
    <source>
        <dbReference type="ARBA" id="ARBA00022670"/>
    </source>
</evidence>
<dbReference type="InterPro" id="IPR036443">
    <property type="entry name" value="Znf_RanBP2_sf"/>
</dbReference>
<dbReference type="FunFam" id="4.10.1060.10:FF:000011">
    <property type="entry name" value="ubiquitin thioesterase ZRANB1 isoform X1"/>
    <property type="match status" value="1"/>
</dbReference>
<dbReference type="InterPro" id="IPR051346">
    <property type="entry name" value="OTU_Deubiquitinase"/>
</dbReference>
<keyword evidence="3" id="KW-0645">Protease</keyword>
<dbReference type="SUPFAM" id="SSF90209">
    <property type="entry name" value="Ran binding protein zinc finger-like"/>
    <property type="match status" value="3"/>
</dbReference>
<feature type="region of interest" description="Disordered" evidence="11">
    <location>
        <begin position="202"/>
        <end position="225"/>
    </location>
</feature>
<dbReference type="GO" id="GO:0004843">
    <property type="term" value="F:cysteine-type deubiquitinase activity"/>
    <property type="evidence" value="ECO:0007669"/>
    <property type="project" value="UniProtKB-EC"/>
</dbReference>
<dbReference type="GeneTree" id="ENSGT00940000158045"/>
<reference evidence="13" key="3">
    <citation type="submission" date="2025-09" db="UniProtKB">
        <authorList>
            <consortium name="Ensembl"/>
        </authorList>
    </citation>
    <scope>IDENTIFICATION</scope>
    <source>
        <strain evidence="13">Glennie</strain>
    </source>
</reference>
<evidence type="ECO:0000256" key="9">
    <source>
        <dbReference type="ARBA" id="ARBA00022833"/>
    </source>
</evidence>
<feature type="region of interest" description="Disordered" evidence="11">
    <location>
        <begin position="36"/>
        <end position="78"/>
    </location>
</feature>
<reference evidence="13 14" key="1">
    <citation type="journal article" date="2008" name="Nature">
        <title>Genome analysis of the platypus reveals unique signatures of evolution.</title>
        <authorList>
            <person name="Warren W.C."/>
            <person name="Hillier L.W."/>
            <person name="Marshall Graves J.A."/>
            <person name="Birney E."/>
            <person name="Ponting C.P."/>
            <person name="Grutzner F."/>
            <person name="Belov K."/>
            <person name="Miller W."/>
            <person name="Clarke L."/>
            <person name="Chinwalla A.T."/>
            <person name="Yang S.P."/>
            <person name="Heger A."/>
            <person name="Locke D.P."/>
            <person name="Miethke P."/>
            <person name="Waters P.D."/>
            <person name="Veyrunes F."/>
            <person name="Fulton L."/>
            <person name="Fulton B."/>
            <person name="Graves T."/>
            <person name="Wallis J."/>
            <person name="Puente X.S."/>
            <person name="Lopez-Otin C."/>
            <person name="Ordonez G.R."/>
            <person name="Eichler E.E."/>
            <person name="Chen L."/>
            <person name="Cheng Z."/>
            <person name="Deakin J.E."/>
            <person name="Alsop A."/>
            <person name="Thompson K."/>
            <person name="Kirby P."/>
            <person name="Papenfuss A.T."/>
            <person name="Wakefield M.J."/>
            <person name="Olender T."/>
            <person name="Lancet D."/>
            <person name="Huttley G.A."/>
            <person name="Smit A.F."/>
            <person name="Pask A."/>
            <person name="Temple-Smith P."/>
            <person name="Batzer M.A."/>
            <person name="Walker J.A."/>
            <person name="Konkel M.K."/>
            <person name="Harris R.S."/>
            <person name="Whittington C.M."/>
            <person name="Wong E.S."/>
            <person name="Gemmell N.J."/>
            <person name="Buschiazzo E."/>
            <person name="Vargas Jentzsch I.M."/>
            <person name="Merkel A."/>
            <person name="Schmitz J."/>
            <person name="Zemann A."/>
            <person name="Churakov G."/>
            <person name="Kriegs J.O."/>
            <person name="Brosius J."/>
            <person name="Murchison E.P."/>
            <person name="Sachidanandam R."/>
            <person name="Smith C."/>
            <person name="Hannon G.J."/>
            <person name="Tsend-Ayush E."/>
            <person name="McMillan D."/>
            <person name="Attenborough R."/>
            <person name="Rens W."/>
            <person name="Ferguson-Smith M."/>
            <person name="Lefevre C.M."/>
            <person name="Sharp J.A."/>
            <person name="Nicholas K.R."/>
            <person name="Ray D.A."/>
            <person name="Kube M."/>
            <person name="Reinhardt R."/>
            <person name="Pringle T.H."/>
            <person name="Taylor J."/>
            <person name="Jones R.C."/>
            <person name="Nixon B."/>
            <person name="Dacheux J.L."/>
            <person name="Niwa H."/>
            <person name="Sekita Y."/>
            <person name="Huang X."/>
            <person name="Stark A."/>
            <person name="Kheradpour P."/>
            <person name="Kellis M."/>
            <person name="Flicek P."/>
            <person name="Chen Y."/>
            <person name="Webber C."/>
            <person name="Hardison R."/>
            <person name="Nelson J."/>
            <person name="Hallsworth-Pepin K."/>
            <person name="Delehaunty K."/>
            <person name="Markovic C."/>
            <person name="Minx P."/>
            <person name="Feng Y."/>
            <person name="Kremitzki C."/>
            <person name="Mitreva M."/>
            <person name="Glasscock J."/>
            <person name="Wylie T."/>
            <person name="Wohldmann P."/>
            <person name="Thiru P."/>
            <person name="Nhan M.N."/>
            <person name="Pohl C.S."/>
            <person name="Smith S.M."/>
            <person name="Hou S."/>
            <person name="Nefedov M."/>
            <person name="de Jong P.J."/>
            <person name="Renfree M.B."/>
            <person name="Mardis E.R."/>
            <person name="Wilson R.K."/>
        </authorList>
    </citation>
    <scope>NUCLEOTIDE SEQUENCE [LARGE SCALE GENOMIC DNA]</scope>
    <source>
        <strain evidence="13 14">Glennie</strain>
    </source>
</reference>
<comment type="catalytic activity">
    <reaction evidence="1">
        <text>Thiol-dependent hydrolysis of ester, thioester, amide, peptide and isopeptide bonds formed by the C-terminal Gly of ubiquitin (a 76-residue protein attached to proteins as an intracellular targeting signal).</text>
        <dbReference type="EC" id="3.4.19.12"/>
    </reaction>
</comment>
<feature type="domain" description="RanBP2-type" evidence="12">
    <location>
        <begin position="3"/>
        <end position="33"/>
    </location>
</feature>
<feature type="region of interest" description="Disordered" evidence="11">
    <location>
        <begin position="377"/>
        <end position="413"/>
    </location>
</feature>
<dbReference type="SMART" id="SM00547">
    <property type="entry name" value="ZnF_RBZ"/>
    <property type="match status" value="3"/>
</dbReference>
<dbReference type="FunFam" id="4.10.1060.10:FF:000012">
    <property type="entry name" value="ubiquitin thioesterase ZRANB1 isoform X1"/>
    <property type="match status" value="1"/>
</dbReference>
<feature type="region of interest" description="Disordered" evidence="11">
    <location>
        <begin position="113"/>
        <end position="138"/>
    </location>
</feature>
<name>A0A6I8PQ50_ORNAN</name>
<evidence type="ECO:0000256" key="4">
    <source>
        <dbReference type="ARBA" id="ARBA00022723"/>
    </source>
</evidence>
<keyword evidence="14" id="KW-1185">Reference proteome</keyword>
<dbReference type="PANTHER" id="PTHR13367">
    <property type="entry name" value="UBIQUITIN THIOESTERASE"/>
    <property type="match status" value="1"/>
</dbReference>
<dbReference type="PROSITE" id="PS50199">
    <property type="entry name" value="ZF_RANBP2_2"/>
    <property type="match status" value="3"/>
</dbReference>
<dbReference type="GO" id="GO:0008270">
    <property type="term" value="F:zinc ion binding"/>
    <property type="evidence" value="ECO:0007669"/>
    <property type="project" value="UniProtKB-KW"/>
</dbReference>
<evidence type="ECO:0000256" key="6">
    <source>
        <dbReference type="ARBA" id="ARBA00022786"/>
    </source>
</evidence>
<organism evidence="13 14">
    <name type="scientific">Ornithorhynchus anatinus</name>
    <name type="common">Duckbill platypus</name>
    <dbReference type="NCBI Taxonomy" id="9258"/>
    <lineage>
        <taxon>Eukaryota</taxon>
        <taxon>Metazoa</taxon>
        <taxon>Chordata</taxon>
        <taxon>Craniata</taxon>
        <taxon>Vertebrata</taxon>
        <taxon>Euteleostomi</taxon>
        <taxon>Mammalia</taxon>
        <taxon>Monotremata</taxon>
        <taxon>Ornithorhynchidae</taxon>
        <taxon>Ornithorhynchus</taxon>
    </lineage>
</organism>
<dbReference type="Pfam" id="PF00641">
    <property type="entry name" value="Zn_ribbon_RanBP"/>
    <property type="match status" value="2"/>
</dbReference>
<keyword evidence="8" id="KW-0788">Thiol protease</keyword>
<evidence type="ECO:0000256" key="7">
    <source>
        <dbReference type="ARBA" id="ARBA00022801"/>
    </source>
</evidence>
<dbReference type="PROSITE" id="PS01358">
    <property type="entry name" value="ZF_RANBP2_1"/>
    <property type="match status" value="3"/>
</dbReference>
<keyword evidence="6" id="KW-0833">Ubl conjugation pathway</keyword>
<keyword evidence="7" id="KW-0378">Hydrolase</keyword>
<evidence type="ECO:0000256" key="1">
    <source>
        <dbReference type="ARBA" id="ARBA00000707"/>
    </source>
</evidence>
<evidence type="ECO:0000256" key="11">
    <source>
        <dbReference type="SAM" id="MobiDB-lite"/>
    </source>
</evidence>
<keyword evidence="9" id="KW-0862">Zinc</keyword>
<feature type="compositionally biased region" description="Pro residues" evidence="11">
    <location>
        <begin position="387"/>
        <end position="400"/>
    </location>
</feature>
<dbReference type="Bgee" id="ENSOANG00000048778">
    <property type="expression patterns" value="Expressed in heart and 8 other cell types or tissues"/>
</dbReference>
<dbReference type="PANTHER" id="PTHR13367:SF28">
    <property type="entry name" value="UBIQUITIN THIOESTERASE ZRANB1"/>
    <property type="match status" value="1"/>
</dbReference>
<evidence type="ECO:0000259" key="12">
    <source>
        <dbReference type="PROSITE" id="PS50199"/>
    </source>
</evidence>
<feature type="domain" description="RanBP2-type" evidence="12">
    <location>
        <begin position="149"/>
        <end position="178"/>
    </location>
</feature>
<dbReference type="Gene3D" id="1.25.40.560">
    <property type="match status" value="1"/>
</dbReference>
<evidence type="ECO:0000256" key="2">
    <source>
        <dbReference type="ARBA" id="ARBA00012759"/>
    </source>
</evidence>
<evidence type="ECO:0000256" key="8">
    <source>
        <dbReference type="ARBA" id="ARBA00022807"/>
    </source>
</evidence>
<protein>
    <recommendedName>
        <fullName evidence="2">ubiquitinyl hydrolase 1</fullName>
        <ecNumber evidence="2">3.4.19.12</ecNumber>
    </recommendedName>
</protein>
<dbReference type="Ensembl" id="ENSOANT00000047752.1">
    <property type="protein sequence ID" value="ENSOANP00000054560.1"/>
    <property type="gene ID" value="ENSOANG00000048778.1"/>
</dbReference>
<evidence type="ECO:0000313" key="13">
    <source>
        <dbReference type="Ensembl" id="ENSOANP00000054560.1"/>
    </source>
</evidence>
<keyword evidence="5 10" id="KW-0863">Zinc-finger</keyword>
<gene>
    <name evidence="13" type="primary">ZRANB1</name>
</gene>
<sequence length="503" mass="54553">MSDRGLKWACEYCTYENWPSAIKCTMCRAQRPSGTIITQDPFKGGSSDGGRDWAPGSPEGGGSPLICPDSSARPRVRPSFGTDGANKWSCHMCTYLNWPRAIRCTQCLSQRRTRSPTESPQSSGSGPRPGPFAADPCEEYNDRNRLNARTRHWTCSVCTYENWAKAGKCVVCDHPRPNNVEAVGLGETEEASSLINEQDRARWRGSCSGGGNGQRRSPPAARPDSEMKMDFQRIELAAGAVGCQEELEVDFKKLKQIKNRMKKADWLFLNACVGVVEGDLAAVEAYKSSSGGGDIARQLSADEVRLLNRPSAFDVGYTLVHLAIRFQRQDMLAILLTEVLSTLERVGILVFAELWVTLFPEGGAMAGGLGVHPLSGQPGKAAAVPSRPVPPAPSLWPGPVAPRSWSSPAREDPAGARGLGGLLPLWPSWEGRGAPSGLPARTGGPVPSPPRAFHVPFPAPPEALRRRFRSLFLTARSELGADAHFCTCTYSQTPHYSVRSQIL</sequence>
<dbReference type="AlphaFoldDB" id="A0A6I8PQ50"/>
<accession>A0A6I8PQ50</accession>
<evidence type="ECO:0000313" key="14">
    <source>
        <dbReference type="Proteomes" id="UP000002279"/>
    </source>
</evidence>
<dbReference type="Gene3D" id="4.10.1060.10">
    <property type="entry name" value="Zinc finger, RanBP2-type"/>
    <property type="match status" value="3"/>
</dbReference>
<dbReference type="GO" id="GO:0006508">
    <property type="term" value="P:proteolysis"/>
    <property type="evidence" value="ECO:0007669"/>
    <property type="project" value="UniProtKB-KW"/>
</dbReference>
<feature type="domain" description="RanBP2-type" evidence="12">
    <location>
        <begin position="82"/>
        <end position="113"/>
    </location>
</feature>
<evidence type="ECO:0000256" key="5">
    <source>
        <dbReference type="ARBA" id="ARBA00022771"/>
    </source>
</evidence>
<dbReference type="Pfam" id="PF18418">
    <property type="entry name" value="AnkUBD"/>
    <property type="match status" value="1"/>
</dbReference>
<evidence type="ECO:0000256" key="10">
    <source>
        <dbReference type="PROSITE-ProRule" id="PRU00322"/>
    </source>
</evidence>
<dbReference type="InterPro" id="IPR001876">
    <property type="entry name" value="Znf_RanBP2"/>
</dbReference>